<dbReference type="InterPro" id="IPR004572">
    <property type="entry name" value="Protoporphyrinogen_oxidase"/>
</dbReference>
<accession>A0A177ZJI9</accession>
<keyword evidence="8 11" id="KW-0274">FAD</keyword>
<evidence type="ECO:0000256" key="5">
    <source>
        <dbReference type="ARBA" id="ARBA00012402"/>
    </source>
</evidence>
<dbReference type="Gene3D" id="1.10.3110.10">
    <property type="entry name" value="protoporphyrinogen ix oxidase, domain 3"/>
    <property type="match status" value="1"/>
</dbReference>
<comment type="cofactor">
    <cofactor evidence="2 11">
        <name>FAD</name>
        <dbReference type="ChEBI" id="CHEBI:57692"/>
    </cofactor>
</comment>
<keyword evidence="10 11" id="KW-0350">Heme biosynthesis</keyword>
<evidence type="ECO:0000256" key="8">
    <source>
        <dbReference type="ARBA" id="ARBA00022827"/>
    </source>
</evidence>
<evidence type="ECO:0000256" key="3">
    <source>
        <dbReference type="ARBA" id="ARBA00004744"/>
    </source>
</evidence>
<dbReference type="SUPFAM" id="SSF51905">
    <property type="entry name" value="FAD/NAD(P)-binding domain"/>
    <property type="match status" value="1"/>
</dbReference>
<comment type="similarity">
    <text evidence="4 11">Belongs to the protoporphyrinogen/coproporphyrinogen oxidase family. Coproporphyrinogen III oxidase subfamily.</text>
</comment>
<proteinExistence type="inferred from homology"/>
<dbReference type="AlphaFoldDB" id="A0A177ZJI9"/>
<keyword evidence="7 11" id="KW-0285">Flavoprotein</keyword>
<comment type="caution">
    <text evidence="13">The sequence shown here is derived from an EMBL/GenBank/DDBJ whole genome shotgun (WGS) entry which is preliminary data.</text>
</comment>
<evidence type="ECO:0000256" key="9">
    <source>
        <dbReference type="ARBA" id="ARBA00023002"/>
    </source>
</evidence>
<organism evidence="13 14">
    <name type="scientific">Lederbergia galactosidilytica</name>
    <dbReference type="NCBI Taxonomy" id="217031"/>
    <lineage>
        <taxon>Bacteria</taxon>
        <taxon>Bacillati</taxon>
        <taxon>Bacillota</taxon>
        <taxon>Bacilli</taxon>
        <taxon>Bacillales</taxon>
        <taxon>Bacillaceae</taxon>
        <taxon>Lederbergia</taxon>
    </lineage>
</organism>
<reference evidence="13 14" key="1">
    <citation type="submission" date="2015-05" db="EMBL/GenBank/DDBJ databases">
        <title>Comparison of genome.</title>
        <authorList>
            <person name="Zheng Z."/>
            <person name="Sun M."/>
        </authorList>
    </citation>
    <scope>NUCLEOTIDE SEQUENCE [LARGE SCALE GENOMIC DNA]</scope>
    <source>
        <strain evidence="13 14">G25-74</strain>
    </source>
</reference>
<dbReference type="SUPFAM" id="SSF54373">
    <property type="entry name" value="FAD-linked reductases, C-terminal domain"/>
    <property type="match status" value="1"/>
</dbReference>
<dbReference type="PANTHER" id="PTHR42923">
    <property type="entry name" value="PROTOPORPHYRINOGEN OXIDASE"/>
    <property type="match status" value="1"/>
</dbReference>
<dbReference type="UniPathway" id="UPA00252"/>
<dbReference type="RefSeq" id="WP_064468700.1">
    <property type="nucleotide sequence ID" value="NZ_LDJR01000059.1"/>
</dbReference>
<dbReference type="NCBIfam" id="NF008845">
    <property type="entry name" value="PRK11883.1-5"/>
    <property type="match status" value="1"/>
</dbReference>
<dbReference type="GO" id="GO:0004729">
    <property type="term" value="F:oxygen-dependent protoporphyrinogen oxidase activity"/>
    <property type="evidence" value="ECO:0007669"/>
    <property type="project" value="UniProtKB-UniRule"/>
</dbReference>
<dbReference type="Gene3D" id="3.90.660.20">
    <property type="entry name" value="Protoporphyrinogen oxidase, mitochondrial, domain 2"/>
    <property type="match status" value="1"/>
</dbReference>
<name>A0A177ZJI9_9BACI</name>
<dbReference type="STRING" id="217031.ABB05_18875"/>
<dbReference type="InterPro" id="IPR036188">
    <property type="entry name" value="FAD/NAD-bd_sf"/>
</dbReference>
<protein>
    <recommendedName>
        <fullName evidence="6 11">Coproporphyrinogen III oxidase</fullName>
        <ecNumber evidence="5 11">1.3.3.15</ecNumber>
    </recommendedName>
</protein>
<dbReference type="Proteomes" id="UP000077881">
    <property type="component" value="Unassembled WGS sequence"/>
</dbReference>
<dbReference type="Gene3D" id="3.50.50.60">
    <property type="entry name" value="FAD/NAD(P)-binding domain"/>
    <property type="match status" value="1"/>
</dbReference>
<dbReference type="GO" id="GO:0006783">
    <property type="term" value="P:heme biosynthetic process"/>
    <property type="evidence" value="ECO:0007669"/>
    <property type="project" value="UniProtKB-UniRule"/>
</dbReference>
<dbReference type="PATRIC" id="fig|217031.6.peg.4098"/>
<comment type="subcellular location">
    <subcellularLocation>
        <location evidence="11">Cytoplasm</location>
    </subcellularLocation>
</comment>
<feature type="domain" description="Amine oxidase" evidence="12">
    <location>
        <begin position="15"/>
        <end position="464"/>
    </location>
</feature>
<gene>
    <name evidence="13" type="ORF">ABB05_18875</name>
</gene>
<dbReference type="EMBL" id="LDJR01000059">
    <property type="protein sequence ID" value="OAK67763.1"/>
    <property type="molecule type" value="Genomic_DNA"/>
</dbReference>
<keyword evidence="14" id="KW-1185">Reference proteome</keyword>
<dbReference type="EC" id="1.3.3.15" evidence="5 11"/>
<evidence type="ECO:0000313" key="13">
    <source>
        <dbReference type="EMBL" id="OAK67763.1"/>
    </source>
</evidence>
<evidence type="ECO:0000256" key="11">
    <source>
        <dbReference type="RuleBase" id="RU364052"/>
    </source>
</evidence>
<dbReference type="InterPro" id="IPR050464">
    <property type="entry name" value="Zeta_carotene_desat/Oxidored"/>
</dbReference>
<dbReference type="GO" id="GO:0005737">
    <property type="term" value="C:cytoplasm"/>
    <property type="evidence" value="ECO:0007669"/>
    <property type="project" value="UniProtKB-SubCell"/>
</dbReference>
<keyword evidence="9 11" id="KW-0560">Oxidoreductase</keyword>
<comment type="function">
    <text evidence="11">Involved in coproporphyrin-dependent heme b biosynthesis. Catalyzes the oxidation of coproporphyrinogen III to coproporphyrin III.</text>
</comment>
<dbReference type="PANTHER" id="PTHR42923:SF3">
    <property type="entry name" value="PROTOPORPHYRINOGEN OXIDASE"/>
    <property type="match status" value="1"/>
</dbReference>
<dbReference type="InterPro" id="IPR002937">
    <property type="entry name" value="Amino_oxidase"/>
</dbReference>
<evidence type="ECO:0000256" key="1">
    <source>
        <dbReference type="ARBA" id="ARBA00001755"/>
    </source>
</evidence>
<evidence type="ECO:0000259" key="12">
    <source>
        <dbReference type="Pfam" id="PF01593"/>
    </source>
</evidence>
<sequence length="469" mass="51933">MNQKKKKVVIVGGGITGLTSAFYLNRAINQYQLPIELTLIEANHRLGGKIQTEYKDGFVIEKGPDSFLERKSNAKQLVQDVGLEHDLVRNTAGKTHIVVKDQMHAMPLGAVMGIPTKFGPFLKTGLFSVQGKVRAACDYILPRSRVEGDQSIGSFIRRRLGDEVAENLVEPLLSGIYIGDIDQLSLLSTFPQFYEAEQEHGSLIRGLKKMSKTASETTLTSKNQGVFLTLKNGLQSLVDAIETQLKDVTIQKGVSVKDLKKGKDGHYELNLNDDESLQADGVILALPHPMMAELMLDKNYLKDYKDMPATTVATVVTAFNEDAINLADGVGFVVSRHSDYTITACTWTHKKWPHTAPKGMALLRCYVGRIGEETVVDLSDTEIEEMVLEDLKKTLNITAKPKFSIVTRWMNAFPQYNVGHYQRMNEMHEALCKDMPGVYVTGSSCGGLGLPDCITQGKVAAEKIRAYFE</sequence>
<keyword evidence="11" id="KW-0963">Cytoplasm</keyword>
<comment type="pathway">
    <text evidence="3 11">Porphyrin-containing compound metabolism; protoheme biosynthesis.</text>
</comment>
<comment type="catalytic activity">
    <reaction evidence="1">
        <text>coproporphyrinogen III + 3 O2 = coproporphyrin III + 3 H2O2</text>
        <dbReference type="Rhea" id="RHEA:43436"/>
        <dbReference type="ChEBI" id="CHEBI:15379"/>
        <dbReference type="ChEBI" id="CHEBI:16240"/>
        <dbReference type="ChEBI" id="CHEBI:57309"/>
        <dbReference type="ChEBI" id="CHEBI:131725"/>
        <dbReference type="EC" id="1.3.3.15"/>
    </reaction>
    <physiologicalReaction direction="left-to-right" evidence="1">
        <dbReference type="Rhea" id="RHEA:43437"/>
    </physiologicalReaction>
</comment>
<evidence type="ECO:0000256" key="10">
    <source>
        <dbReference type="ARBA" id="ARBA00023133"/>
    </source>
</evidence>
<evidence type="ECO:0000256" key="2">
    <source>
        <dbReference type="ARBA" id="ARBA00001974"/>
    </source>
</evidence>
<evidence type="ECO:0000256" key="7">
    <source>
        <dbReference type="ARBA" id="ARBA00022630"/>
    </source>
</evidence>
<dbReference type="Pfam" id="PF01593">
    <property type="entry name" value="Amino_oxidase"/>
    <property type="match status" value="1"/>
</dbReference>
<evidence type="ECO:0000256" key="6">
    <source>
        <dbReference type="ARBA" id="ARBA00019046"/>
    </source>
</evidence>
<evidence type="ECO:0000256" key="4">
    <source>
        <dbReference type="ARBA" id="ARBA00008310"/>
    </source>
</evidence>
<dbReference type="NCBIfam" id="TIGR00562">
    <property type="entry name" value="proto_IX_ox"/>
    <property type="match status" value="1"/>
</dbReference>
<dbReference type="OrthoDB" id="9805195at2"/>
<evidence type="ECO:0000313" key="14">
    <source>
        <dbReference type="Proteomes" id="UP000077881"/>
    </source>
</evidence>